<feature type="transmembrane region" description="Helical" evidence="9">
    <location>
        <begin position="142"/>
        <end position="162"/>
    </location>
</feature>
<protein>
    <recommendedName>
        <fullName evidence="9">CAAX prenyl protease</fullName>
        <ecNumber evidence="9">3.4.24.84</ecNumber>
    </recommendedName>
</protein>
<name>A2FKD2_TRIV3</name>
<comment type="function">
    <text evidence="9">Proteolytically removes the C-terminal three residues of farnesylated proteins.</text>
</comment>
<dbReference type="AlphaFoldDB" id="A2FKD2"/>
<dbReference type="FunCoup" id="A2FKD2">
    <property type="interactions" value="690"/>
</dbReference>
<dbReference type="RefSeq" id="XP_001307562.1">
    <property type="nucleotide sequence ID" value="XM_001307561.1"/>
</dbReference>
<feature type="binding site" evidence="8">
    <location>
        <position position="269"/>
    </location>
    <ligand>
        <name>Zn(2+)</name>
        <dbReference type="ChEBI" id="CHEBI:29105"/>
        <note>catalytic</note>
    </ligand>
</feature>
<evidence type="ECO:0000313" key="12">
    <source>
        <dbReference type="EMBL" id="EAX94632.1"/>
    </source>
</evidence>
<dbReference type="EC" id="3.4.24.84" evidence="9"/>
<comment type="subcellular location">
    <subcellularLocation>
        <location evidence="9">Endoplasmic reticulum membrane</location>
        <topology evidence="9">Multi-pass membrane protein</topology>
    </subcellularLocation>
</comment>
<sequence length="407" mass="47027">MWYAICNLLVVLSFFLSTYLTLRQRKTILRATEPPKIFKDKITDEKFQKEKAYQTDKINFALLQSVISFFLVLFKVKFIGTFWNFFNYGGEIIHSLIFLDVFDVIGTIIDLPFSYYSTFVIEEKYGFNKSTKKLWVTDILKSQAISLILTDILVPIIIFIFRKAGAKSVYIIQIVLVIIQLIMQVIYPILILPLFTKLTRITEGPAFEGINKLCEETKFNAKEVYSADDSKRTNHTNAMVFGLFTKKIAFADKFLEDPKVDQLVAIIAHEIGHSKHWHIFKQFIISQIQFAIFFNVLYMFMSTDSIFIEFGVEDKPFIIGMFLFGILMSPIETLLDLPMNMLSRHFEYQADSFAAERNLPIDLALIDLATDNMDTIDDDPLYSAFTSSHPTIPQRVEAARAIMKKKE</sequence>
<dbReference type="Gene3D" id="3.30.2010.10">
    <property type="entry name" value="Metalloproteases ('zincins'), catalytic domain"/>
    <property type="match status" value="1"/>
</dbReference>
<keyword evidence="9" id="KW-1133">Transmembrane helix</keyword>
<keyword evidence="5 9" id="KW-0482">Metalloprotease</keyword>
<reference evidence="12" key="1">
    <citation type="submission" date="2006-10" db="EMBL/GenBank/DDBJ databases">
        <authorList>
            <person name="Amadeo P."/>
            <person name="Zhao Q."/>
            <person name="Wortman J."/>
            <person name="Fraser-Liggett C."/>
            <person name="Carlton J."/>
        </authorList>
    </citation>
    <scope>NUCLEOTIDE SEQUENCE</scope>
    <source>
        <strain evidence="12">G3</strain>
    </source>
</reference>
<dbReference type="eggNOG" id="KOG2719">
    <property type="taxonomic scope" value="Eukaryota"/>
</dbReference>
<evidence type="ECO:0000259" key="10">
    <source>
        <dbReference type="Pfam" id="PF01435"/>
    </source>
</evidence>
<dbReference type="GO" id="GO:0004222">
    <property type="term" value="F:metalloendopeptidase activity"/>
    <property type="evidence" value="ECO:0000318"/>
    <property type="project" value="GO_Central"/>
</dbReference>
<evidence type="ECO:0000256" key="4">
    <source>
        <dbReference type="ARBA" id="ARBA00022833"/>
    </source>
</evidence>
<feature type="active site" evidence="7">
    <location>
        <position position="270"/>
    </location>
</feature>
<dbReference type="VEuPathDB" id="TrichDB:TVAGG3_0776570"/>
<evidence type="ECO:0000256" key="2">
    <source>
        <dbReference type="ARBA" id="ARBA00022723"/>
    </source>
</evidence>
<dbReference type="CDD" id="cd07343">
    <property type="entry name" value="M48A_Zmpste24p_like"/>
    <property type="match status" value="1"/>
</dbReference>
<feature type="binding site" evidence="8">
    <location>
        <position position="273"/>
    </location>
    <ligand>
        <name>Zn(2+)</name>
        <dbReference type="ChEBI" id="CHEBI:29105"/>
        <note>catalytic</note>
    </ligand>
</feature>
<dbReference type="GO" id="GO:0046872">
    <property type="term" value="F:metal ion binding"/>
    <property type="evidence" value="ECO:0007669"/>
    <property type="project" value="UniProtKB-UniRule"/>
</dbReference>
<evidence type="ECO:0000256" key="3">
    <source>
        <dbReference type="ARBA" id="ARBA00022801"/>
    </source>
</evidence>
<dbReference type="Pfam" id="PF01435">
    <property type="entry name" value="Peptidase_M48"/>
    <property type="match status" value="1"/>
</dbReference>
<feature type="domain" description="CAAX prenyl protease 1 N-terminal" evidence="11">
    <location>
        <begin position="25"/>
        <end position="197"/>
    </location>
</feature>
<evidence type="ECO:0000256" key="9">
    <source>
        <dbReference type="RuleBase" id="RU366005"/>
    </source>
</evidence>
<feature type="transmembrane region" description="Helical" evidence="9">
    <location>
        <begin position="6"/>
        <end position="22"/>
    </location>
</feature>
<dbReference type="GO" id="GO:0005789">
    <property type="term" value="C:endoplasmic reticulum membrane"/>
    <property type="evidence" value="ECO:0000318"/>
    <property type="project" value="GO_Central"/>
</dbReference>
<evidence type="ECO:0000256" key="1">
    <source>
        <dbReference type="ARBA" id="ARBA00022670"/>
    </source>
</evidence>
<dbReference type="InterPro" id="IPR027057">
    <property type="entry name" value="CAXX_Prtase_1"/>
</dbReference>
<accession>A2FKD2</accession>
<feature type="domain" description="Peptidase M48" evidence="10">
    <location>
        <begin position="210"/>
        <end position="401"/>
    </location>
</feature>
<dbReference type="VEuPathDB" id="TrichDB:TVAG_381360"/>
<evidence type="ECO:0000256" key="8">
    <source>
        <dbReference type="PIRSR" id="PIRSR627057-2"/>
    </source>
</evidence>
<proteinExistence type="inferred from homology"/>
<dbReference type="PANTHER" id="PTHR10120">
    <property type="entry name" value="CAAX PRENYL PROTEASE 1"/>
    <property type="match status" value="1"/>
</dbReference>
<evidence type="ECO:0000313" key="13">
    <source>
        <dbReference type="Proteomes" id="UP000001542"/>
    </source>
</evidence>
<comment type="catalytic activity">
    <reaction evidence="6 9">
        <text>Hydrolyzes the peptide bond -P2-(S-farnesyl or geranylgeranyl)C-P1'-P2'-P3'-COOH where P1' and P2' are amino acids with aliphatic side chains and P3' is any C-terminal residue.</text>
        <dbReference type="EC" id="3.4.24.84"/>
    </reaction>
</comment>
<feature type="transmembrane region" description="Helical" evidence="9">
    <location>
        <begin position="283"/>
        <end position="301"/>
    </location>
</feature>
<dbReference type="SMR" id="A2FKD2"/>
<dbReference type="EMBL" id="DS113846">
    <property type="protein sequence ID" value="EAX94632.1"/>
    <property type="molecule type" value="Genomic_DNA"/>
</dbReference>
<keyword evidence="9" id="KW-0812">Transmembrane</keyword>
<reference evidence="12" key="2">
    <citation type="journal article" date="2007" name="Science">
        <title>Draft genome sequence of the sexually transmitted pathogen Trichomonas vaginalis.</title>
        <authorList>
            <person name="Carlton J.M."/>
            <person name="Hirt R.P."/>
            <person name="Silva J.C."/>
            <person name="Delcher A.L."/>
            <person name="Schatz M."/>
            <person name="Zhao Q."/>
            <person name="Wortman J.R."/>
            <person name="Bidwell S.L."/>
            <person name="Alsmark U.C.M."/>
            <person name="Besteiro S."/>
            <person name="Sicheritz-Ponten T."/>
            <person name="Noel C.J."/>
            <person name="Dacks J.B."/>
            <person name="Foster P.G."/>
            <person name="Simillion C."/>
            <person name="Van de Peer Y."/>
            <person name="Miranda-Saavedra D."/>
            <person name="Barton G.J."/>
            <person name="Westrop G.D."/>
            <person name="Mueller S."/>
            <person name="Dessi D."/>
            <person name="Fiori P.L."/>
            <person name="Ren Q."/>
            <person name="Paulsen I."/>
            <person name="Zhang H."/>
            <person name="Bastida-Corcuera F.D."/>
            <person name="Simoes-Barbosa A."/>
            <person name="Brown M.T."/>
            <person name="Hayes R.D."/>
            <person name="Mukherjee M."/>
            <person name="Okumura C.Y."/>
            <person name="Schneider R."/>
            <person name="Smith A.J."/>
            <person name="Vanacova S."/>
            <person name="Villalvazo M."/>
            <person name="Haas B.J."/>
            <person name="Pertea M."/>
            <person name="Feldblyum T.V."/>
            <person name="Utterback T.R."/>
            <person name="Shu C.L."/>
            <person name="Osoegawa K."/>
            <person name="de Jong P.J."/>
            <person name="Hrdy I."/>
            <person name="Horvathova L."/>
            <person name="Zubacova Z."/>
            <person name="Dolezal P."/>
            <person name="Malik S.B."/>
            <person name="Logsdon J.M. Jr."/>
            <person name="Henze K."/>
            <person name="Gupta A."/>
            <person name="Wang C.C."/>
            <person name="Dunne R.L."/>
            <person name="Upcroft J.A."/>
            <person name="Upcroft P."/>
            <person name="White O."/>
            <person name="Salzberg S.L."/>
            <person name="Tang P."/>
            <person name="Chiu C.-H."/>
            <person name="Lee Y.-S."/>
            <person name="Embley T.M."/>
            <person name="Coombs G.H."/>
            <person name="Mottram J.C."/>
            <person name="Tachezy J."/>
            <person name="Fraser-Liggett C.M."/>
            <person name="Johnson P.J."/>
        </authorList>
    </citation>
    <scope>NUCLEOTIDE SEQUENCE [LARGE SCALE GENOMIC DNA]</scope>
    <source>
        <strain evidence="12">G3</strain>
    </source>
</reference>
<feature type="transmembrane region" description="Helical" evidence="9">
    <location>
        <begin position="96"/>
        <end position="121"/>
    </location>
</feature>
<dbReference type="InterPro" id="IPR001915">
    <property type="entry name" value="Peptidase_M48"/>
</dbReference>
<dbReference type="Proteomes" id="UP000001542">
    <property type="component" value="Unassembled WGS sequence"/>
</dbReference>
<comment type="cofactor">
    <cofactor evidence="8 9">
        <name>Zn(2+)</name>
        <dbReference type="ChEBI" id="CHEBI:29105"/>
    </cofactor>
    <text evidence="8 9">Binds 1 zinc ion per subunit.</text>
</comment>
<keyword evidence="9" id="KW-0472">Membrane</keyword>
<keyword evidence="1 9" id="KW-0645">Protease</keyword>
<dbReference type="InterPro" id="IPR032456">
    <property type="entry name" value="Peptidase_M48_N"/>
</dbReference>
<gene>
    <name evidence="12" type="ORF">TVAG_381360</name>
</gene>
<keyword evidence="13" id="KW-1185">Reference proteome</keyword>
<dbReference type="STRING" id="5722.A2FKD2"/>
<dbReference type="OMA" id="FALCYMW"/>
<evidence type="ECO:0000259" key="11">
    <source>
        <dbReference type="Pfam" id="PF16491"/>
    </source>
</evidence>
<feature type="transmembrane region" description="Helical" evidence="9">
    <location>
        <begin position="168"/>
        <end position="190"/>
    </location>
</feature>
<comment type="similarity">
    <text evidence="9">Belongs to the peptidase M48A family.</text>
</comment>
<evidence type="ECO:0000256" key="6">
    <source>
        <dbReference type="ARBA" id="ARBA00044456"/>
    </source>
</evidence>
<dbReference type="Pfam" id="PF16491">
    <property type="entry name" value="Peptidase_M48_N"/>
    <property type="match status" value="1"/>
</dbReference>
<feature type="active site" description="Proton donor" evidence="7">
    <location>
        <position position="351"/>
    </location>
</feature>
<feature type="transmembrane region" description="Helical" evidence="9">
    <location>
        <begin position="58"/>
        <end position="76"/>
    </location>
</feature>
<feature type="transmembrane region" description="Helical" evidence="9">
    <location>
        <begin position="316"/>
        <end position="335"/>
    </location>
</feature>
<keyword evidence="4 8" id="KW-0862">Zinc</keyword>
<dbReference type="GO" id="GO:0071586">
    <property type="term" value="P:CAAX-box protein processing"/>
    <property type="evidence" value="ECO:0000318"/>
    <property type="project" value="GO_Central"/>
</dbReference>
<dbReference type="InParanoid" id="A2FKD2"/>
<evidence type="ECO:0000256" key="7">
    <source>
        <dbReference type="PIRSR" id="PIRSR627057-1"/>
    </source>
</evidence>
<dbReference type="OrthoDB" id="360839at2759"/>
<feature type="binding site" evidence="8">
    <location>
        <position position="347"/>
    </location>
    <ligand>
        <name>Zn(2+)</name>
        <dbReference type="ChEBI" id="CHEBI:29105"/>
        <note>catalytic</note>
    </ligand>
</feature>
<keyword evidence="2 8" id="KW-0479">Metal-binding</keyword>
<keyword evidence="9" id="KW-0256">Endoplasmic reticulum</keyword>
<keyword evidence="3 9" id="KW-0378">Hydrolase</keyword>
<dbReference type="KEGG" id="tva:4752372"/>
<organism evidence="12 13">
    <name type="scientific">Trichomonas vaginalis (strain ATCC PRA-98 / G3)</name>
    <dbReference type="NCBI Taxonomy" id="412133"/>
    <lineage>
        <taxon>Eukaryota</taxon>
        <taxon>Metamonada</taxon>
        <taxon>Parabasalia</taxon>
        <taxon>Trichomonadida</taxon>
        <taxon>Trichomonadidae</taxon>
        <taxon>Trichomonas</taxon>
    </lineage>
</organism>
<evidence type="ECO:0000256" key="5">
    <source>
        <dbReference type="ARBA" id="ARBA00023049"/>
    </source>
</evidence>